<feature type="transmembrane region" description="Helical" evidence="11">
    <location>
        <begin position="246"/>
        <end position="267"/>
    </location>
</feature>
<evidence type="ECO:0000256" key="11">
    <source>
        <dbReference type="SAM" id="Phobius"/>
    </source>
</evidence>
<evidence type="ECO:0000256" key="9">
    <source>
        <dbReference type="RuleBase" id="RU003945"/>
    </source>
</evidence>
<proteinExistence type="inferred from homology"/>
<evidence type="ECO:0000313" key="13">
    <source>
        <dbReference type="EMBL" id="CAF0898780.1"/>
    </source>
</evidence>
<gene>
    <name evidence="13" type="ORF">GPM918_LOCUS8520</name>
    <name evidence="14" type="ORF">SRO942_LOCUS8520</name>
</gene>
<keyword evidence="4" id="KW-0999">Mitochondrion inner membrane</keyword>
<evidence type="ECO:0000313" key="14">
    <source>
        <dbReference type="EMBL" id="CAF3681593.1"/>
    </source>
</evidence>
<keyword evidence="15" id="KW-1185">Reference proteome</keyword>
<dbReference type="EMBL" id="CAJNOQ010001492">
    <property type="protein sequence ID" value="CAF0898780.1"/>
    <property type="molecule type" value="Genomic_DNA"/>
</dbReference>
<evidence type="ECO:0000313" key="15">
    <source>
        <dbReference type="Proteomes" id="UP000663829"/>
    </source>
</evidence>
<dbReference type="InterPro" id="IPR028055">
    <property type="entry name" value="YidC/Oxa/ALB_C"/>
</dbReference>
<reference evidence="13" key="1">
    <citation type="submission" date="2021-02" db="EMBL/GenBank/DDBJ databases">
        <authorList>
            <person name="Nowell W R."/>
        </authorList>
    </citation>
    <scope>NUCLEOTIDE SEQUENCE</scope>
</reference>
<keyword evidence="5" id="KW-0809">Transit peptide</keyword>
<comment type="caution">
    <text evidence="13">The sequence shown here is derived from an EMBL/GenBank/DDBJ whole genome shotgun (WGS) entry which is preliminary data.</text>
</comment>
<accession>A0A813ZJF1</accession>
<dbReference type="GO" id="GO:0005743">
    <property type="term" value="C:mitochondrial inner membrane"/>
    <property type="evidence" value="ECO:0007669"/>
    <property type="project" value="UniProtKB-SubCell"/>
</dbReference>
<dbReference type="PANTHER" id="PTHR12428:SF66">
    <property type="entry name" value="MITOCHONDRIAL INNER MEMBRANE PROTEIN OXA1L"/>
    <property type="match status" value="1"/>
</dbReference>
<feature type="transmembrane region" description="Helical" evidence="11">
    <location>
        <begin position="287"/>
        <end position="306"/>
    </location>
</feature>
<evidence type="ECO:0000256" key="10">
    <source>
        <dbReference type="SAM" id="MobiDB-lite"/>
    </source>
</evidence>
<sequence length="444" mass="50518">MSFSLFQYSSRQYSFNIRTLNNNSLLLQSQDLHSTIVHPCHHPISHYQQLIVKREFSWQFWKQQPIATTNPNDLILQSTSTDPLENKFNSVTIQPPIIDEPSIVADELGYIPEPPPIPSDIPIEFLLNAAGEPSLTTLGFTKWYFPTGWVQYGLEYLHADLNMPWYAAIMLGTFIIRLLTIPIAIYNQKNAANMAKTMPRIQELQQKLTDARVRGDQIAILKATYELMEHMKTSNMKPWRAMIGPFLQMPVFISFFLGIRGLANYPLESMMTGGALWFTDLTVADPFYILPIATAFTLFATLELGIETGMRTTNLGPLGRNLMRAVPFVTLFFTCKFASAVTLYWLTSNIVTLIQAIILRQPAVRTFLKIPDLPPKEDIPKKKKKGWTAMTDNLKQSKLLAEVEKRKQAGDDIFRRAGISSPVPTYKYDPTKVKTNNPPQIRKI</sequence>
<name>A0A813ZJF1_9BILA</name>
<comment type="similarity">
    <text evidence="2 9">Belongs to the OXA1/ALB3/YidC family.</text>
</comment>
<evidence type="ECO:0000256" key="3">
    <source>
        <dbReference type="ARBA" id="ARBA00022692"/>
    </source>
</evidence>
<dbReference type="NCBIfam" id="TIGR03592">
    <property type="entry name" value="yidC_oxa1_cterm"/>
    <property type="match status" value="1"/>
</dbReference>
<dbReference type="Proteomes" id="UP000663829">
    <property type="component" value="Unassembled WGS sequence"/>
</dbReference>
<evidence type="ECO:0000259" key="12">
    <source>
        <dbReference type="Pfam" id="PF02096"/>
    </source>
</evidence>
<dbReference type="OrthoDB" id="2148490at2759"/>
<dbReference type="InterPro" id="IPR001708">
    <property type="entry name" value="YidC/ALB3/OXA1/COX18"/>
</dbReference>
<keyword evidence="8 11" id="KW-0472">Membrane</keyword>
<evidence type="ECO:0000256" key="6">
    <source>
        <dbReference type="ARBA" id="ARBA00022989"/>
    </source>
</evidence>
<evidence type="ECO:0000256" key="2">
    <source>
        <dbReference type="ARBA" id="ARBA00009877"/>
    </source>
</evidence>
<feature type="compositionally biased region" description="Polar residues" evidence="10">
    <location>
        <begin position="433"/>
        <end position="444"/>
    </location>
</feature>
<evidence type="ECO:0000256" key="1">
    <source>
        <dbReference type="ARBA" id="ARBA00004448"/>
    </source>
</evidence>
<feature type="transmembrane region" description="Helical" evidence="11">
    <location>
        <begin position="165"/>
        <end position="186"/>
    </location>
</feature>
<organism evidence="13 15">
    <name type="scientific">Didymodactylos carnosus</name>
    <dbReference type="NCBI Taxonomy" id="1234261"/>
    <lineage>
        <taxon>Eukaryota</taxon>
        <taxon>Metazoa</taxon>
        <taxon>Spiralia</taxon>
        <taxon>Gnathifera</taxon>
        <taxon>Rotifera</taxon>
        <taxon>Eurotatoria</taxon>
        <taxon>Bdelloidea</taxon>
        <taxon>Philodinida</taxon>
        <taxon>Philodinidae</taxon>
        <taxon>Didymodactylos</taxon>
    </lineage>
</organism>
<feature type="transmembrane region" description="Helical" evidence="11">
    <location>
        <begin position="326"/>
        <end position="346"/>
    </location>
</feature>
<evidence type="ECO:0000256" key="4">
    <source>
        <dbReference type="ARBA" id="ARBA00022792"/>
    </source>
</evidence>
<feature type="region of interest" description="Disordered" evidence="10">
    <location>
        <begin position="425"/>
        <end position="444"/>
    </location>
</feature>
<dbReference type="AlphaFoldDB" id="A0A813ZJF1"/>
<feature type="domain" description="Membrane insertase YidC/Oxa/ALB C-terminal" evidence="12">
    <location>
        <begin position="165"/>
        <end position="360"/>
    </location>
</feature>
<comment type="subcellular location">
    <subcellularLocation>
        <location evidence="9">Membrane</location>
        <topology evidence="9">Multi-pass membrane protein</topology>
    </subcellularLocation>
    <subcellularLocation>
        <location evidence="1">Mitochondrion inner membrane</location>
        <topology evidence="1">Multi-pass membrane protein</topology>
    </subcellularLocation>
</comment>
<dbReference type="GO" id="GO:0032977">
    <property type="term" value="F:membrane insertase activity"/>
    <property type="evidence" value="ECO:0007669"/>
    <property type="project" value="InterPro"/>
</dbReference>
<evidence type="ECO:0000256" key="5">
    <source>
        <dbReference type="ARBA" id="ARBA00022946"/>
    </source>
</evidence>
<evidence type="ECO:0000256" key="8">
    <source>
        <dbReference type="ARBA" id="ARBA00023136"/>
    </source>
</evidence>
<dbReference type="GO" id="GO:0032979">
    <property type="term" value="P:protein insertion into mitochondrial inner membrane from matrix"/>
    <property type="evidence" value="ECO:0007669"/>
    <property type="project" value="TreeGrafter"/>
</dbReference>
<dbReference type="PANTHER" id="PTHR12428">
    <property type="entry name" value="OXA1"/>
    <property type="match status" value="1"/>
</dbReference>
<keyword evidence="7" id="KW-0496">Mitochondrion</keyword>
<keyword evidence="3 9" id="KW-0812">Transmembrane</keyword>
<dbReference type="CDD" id="cd20069">
    <property type="entry name" value="5TM_Oxa1-like"/>
    <property type="match status" value="1"/>
</dbReference>
<dbReference type="Proteomes" id="UP000681722">
    <property type="component" value="Unassembled WGS sequence"/>
</dbReference>
<dbReference type="EMBL" id="CAJOBC010001492">
    <property type="protein sequence ID" value="CAF3681593.1"/>
    <property type="molecule type" value="Genomic_DNA"/>
</dbReference>
<evidence type="ECO:0000256" key="7">
    <source>
        <dbReference type="ARBA" id="ARBA00023128"/>
    </source>
</evidence>
<dbReference type="Pfam" id="PF02096">
    <property type="entry name" value="60KD_IMP"/>
    <property type="match status" value="1"/>
</dbReference>
<keyword evidence="6 11" id="KW-1133">Transmembrane helix</keyword>
<protein>
    <recommendedName>
        <fullName evidence="12">Membrane insertase YidC/Oxa/ALB C-terminal domain-containing protein</fullName>
    </recommendedName>
</protein>